<accession>A0AB37HMI5</accession>
<dbReference type="GeneID" id="62499434"/>
<proteinExistence type="predicted"/>
<dbReference type="KEGG" id="hspo:JGZ69_04190"/>
<feature type="transmembrane region" description="Helical" evidence="1">
    <location>
        <begin position="39"/>
        <end position="59"/>
    </location>
</feature>
<dbReference type="RefSeq" id="WP_066235969.1">
    <property type="nucleotide sequence ID" value="NZ_CP066701.1"/>
</dbReference>
<reference evidence="2 3" key="1">
    <citation type="submission" date="2020-12" db="EMBL/GenBank/DDBJ databases">
        <title>Taxonomic evaluation of the Bacillus sporothermodurans group of bacteria based on whole genome sequences.</title>
        <authorList>
            <person name="Fiedler G."/>
            <person name="Herbstmann A.-D."/>
            <person name="Doll E."/>
            <person name="Wenning M."/>
            <person name="Brinks E."/>
            <person name="Kabisch J."/>
            <person name="Breitenwieser F."/>
            <person name="Lappann M."/>
            <person name="Boehnlein C."/>
            <person name="Franz C."/>
        </authorList>
    </citation>
    <scope>NUCLEOTIDE SEQUENCE [LARGE SCALE GENOMIC DNA]</scope>
    <source>
        <strain evidence="2 3">DSM 10599</strain>
    </source>
</reference>
<organism evidence="2 3">
    <name type="scientific">Heyndrickxia sporothermodurans</name>
    <dbReference type="NCBI Taxonomy" id="46224"/>
    <lineage>
        <taxon>Bacteria</taxon>
        <taxon>Bacillati</taxon>
        <taxon>Bacillota</taxon>
        <taxon>Bacilli</taxon>
        <taxon>Bacillales</taxon>
        <taxon>Bacillaceae</taxon>
        <taxon>Heyndrickxia</taxon>
    </lineage>
</organism>
<evidence type="ECO:0000256" key="1">
    <source>
        <dbReference type="SAM" id="Phobius"/>
    </source>
</evidence>
<dbReference type="Proteomes" id="UP000595512">
    <property type="component" value="Chromosome"/>
</dbReference>
<evidence type="ECO:0000313" key="3">
    <source>
        <dbReference type="Proteomes" id="UP000595512"/>
    </source>
</evidence>
<keyword evidence="1" id="KW-0812">Transmembrane</keyword>
<keyword evidence="1" id="KW-1133">Transmembrane helix</keyword>
<name>A0AB37HMI5_9BACI</name>
<feature type="transmembrane region" description="Helical" evidence="1">
    <location>
        <begin position="12"/>
        <end position="32"/>
    </location>
</feature>
<feature type="transmembrane region" description="Helical" evidence="1">
    <location>
        <begin position="71"/>
        <end position="92"/>
    </location>
</feature>
<dbReference type="EMBL" id="CP066701">
    <property type="protein sequence ID" value="QQX26133.1"/>
    <property type="molecule type" value="Genomic_DNA"/>
</dbReference>
<evidence type="ECO:0000313" key="2">
    <source>
        <dbReference type="EMBL" id="QQX26133.1"/>
    </source>
</evidence>
<keyword evidence="1" id="KW-0472">Membrane</keyword>
<dbReference type="AlphaFoldDB" id="A0AB37HMI5"/>
<sequence length="99" mass="11294">MDIQKIVDLYYILLGVIAVGSLIIGYLVIKIFKSHKLGFCLILISSILSLYFLIKWFAGASSEVFIGTIPWIFNMGFAILIYPIYLFLAWILTKKIKIT</sequence>
<protein>
    <submittedName>
        <fullName evidence="2">Uncharacterized protein</fullName>
    </submittedName>
</protein>
<gene>
    <name evidence="2" type="ORF">JGZ69_04190</name>
</gene>